<organism evidence="1 2">
    <name type="scientific">Cymbomonas tetramitiformis</name>
    <dbReference type="NCBI Taxonomy" id="36881"/>
    <lineage>
        <taxon>Eukaryota</taxon>
        <taxon>Viridiplantae</taxon>
        <taxon>Chlorophyta</taxon>
        <taxon>Pyramimonadophyceae</taxon>
        <taxon>Pyramimonadales</taxon>
        <taxon>Pyramimonadaceae</taxon>
        <taxon>Cymbomonas</taxon>
    </lineage>
</organism>
<protein>
    <submittedName>
        <fullName evidence="1">Uncharacterized protein</fullName>
    </submittedName>
</protein>
<reference evidence="1 2" key="1">
    <citation type="journal article" date="2015" name="Genome Biol. Evol.">
        <title>Comparative Genomics of a Bacterivorous Green Alga Reveals Evolutionary Causalities and Consequences of Phago-Mixotrophic Mode of Nutrition.</title>
        <authorList>
            <person name="Burns J.A."/>
            <person name="Paasch A."/>
            <person name="Narechania A."/>
            <person name="Kim E."/>
        </authorList>
    </citation>
    <scope>NUCLEOTIDE SEQUENCE [LARGE SCALE GENOMIC DNA]</scope>
    <source>
        <strain evidence="1 2">PLY_AMNH</strain>
    </source>
</reference>
<sequence>MKEAKVRKAFRRVEPEFLAPLREPETLEALEALHLSGEGLSAPRARDEFAGVVRRVLRNLEGDSEDFWRLLGVAPWMLLAPPPGARKKSIPAELVRGKVARLVAGWGVGGSLQYRGSVDAGVAGPCFRGASYELYHQPHEGGAAREGDSAT</sequence>
<accession>A0AAE0FGH8</accession>
<keyword evidence="2" id="KW-1185">Reference proteome</keyword>
<comment type="caution">
    <text evidence="1">The sequence shown here is derived from an EMBL/GenBank/DDBJ whole genome shotgun (WGS) entry which is preliminary data.</text>
</comment>
<name>A0AAE0FGH8_9CHLO</name>
<gene>
    <name evidence="1" type="ORF">CYMTET_32070</name>
</gene>
<evidence type="ECO:0000313" key="2">
    <source>
        <dbReference type="Proteomes" id="UP001190700"/>
    </source>
</evidence>
<proteinExistence type="predicted"/>
<dbReference type="AlphaFoldDB" id="A0AAE0FGH8"/>
<dbReference type="EMBL" id="LGRX02019167">
    <property type="protein sequence ID" value="KAK3258906.1"/>
    <property type="molecule type" value="Genomic_DNA"/>
</dbReference>
<evidence type="ECO:0000313" key="1">
    <source>
        <dbReference type="EMBL" id="KAK3258906.1"/>
    </source>
</evidence>
<dbReference type="Proteomes" id="UP001190700">
    <property type="component" value="Unassembled WGS sequence"/>
</dbReference>